<dbReference type="RefSeq" id="XP_067713619.1">
    <property type="nucleotide sequence ID" value="XM_067857518.1"/>
</dbReference>
<keyword evidence="2" id="KW-1185">Reference proteome</keyword>
<dbReference type="GO" id="GO:0016829">
    <property type="term" value="F:lyase activity"/>
    <property type="evidence" value="ECO:0007669"/>
    <property type="project" value="UniProtKB-KW"/>
</dbReference>
<evidence type="ECO:0000313" key="1">
    <source>
        <dbReference type="EMBL" id="GIX61548.1"/>
    </source>
</evidence>
<accession>A0AAV4LP90</accession>
<reference evidence="1 2" key="1">
    <citation type="submission" date="2021-06" db="EMBL/GenBank/DDBJ databases">
        <title>Genome sequence of Babesia caballi.</title>
        <authorList>
            <person name="Yamagishi J."/>
            <person name="Kidaka T."/>
            <person name="Ochi A."/>
        </authorList>
    </citation>
    <scope>NUCLEOTIDE SEQUENCE [LARGE SCALE GENOMIC DNA]</scope>
    <source>
        <strain evidence="1">USDA-D6B2</strain>
    </source>
</reference>
<dbReference type="GeneID" id="94193031"/>
<name>A0AAV4LP90_BABCB</name>
<proteinExistence type="predicted"/>
<keyword evidence="1" id="KW-0456">Lyase</keyword>
<gene>
    <name evidence="1" type="ORF">BcabD6B2_09830</name>
</gene>
<dbReference type="EMBL" id="BPLF01000001">
    <property type="protein sequence ID" value="GIX61548.1"/>
    <property type="molecule type" value="Genomic_DNA"/>
</dbReference>
<organism evidence="1 2">
    <name type="scientific">Babesia caballi</name>
    <dbReference type="NCBI Taxonomy" id="5871"/>
    <lineage>
        <taxon>Eukaryota</taxon>
        <taxon>Sar</taxon>
        <taxon>Alveolata</taxon>
        <taxon>Apicomplexa</taxon>
        <taxon>Aconoidasida</taxon>
        <taxon>Piroplasmida</taxon>
        <taxon>Babesiidae</taxon>
        <taxon>Babesia</taxon>
    </lineage>
</organism>
<sequence>MRAPLAFVNIRGQEPLAIEVRFQVAAGKRQIAPATAICMTPPVDVGEGLVVKGQAAHENLGAGFNVGGVAVPLYFSGGFVIHTCVIRPFQSVHEGVLAGSEDGLDDAGLGIKGTSNSVNLIIAFFGIIDIIGIECFYQCLQLPFDAITSVAGPLLEDPLEVRANFSGHVVGRVAQISNIRFKRFYKISHKSIQTWPLIPTIRKLTLNRRGQPR</sequence>
<dbReference type="Proteomes" id="UP001497744">
    <property type="component" value="Unassembled WGS sequence"/>
</dbReference>
<protein>
    <submittedName>
        <fullName evidence="1">ATP citrate lyase</fullName>
    </submittedName>
</protein>
<evidence type="ECO:0000313" key="2">
    <source>
        <dbReference type="Proteomes" id="UP001497744"/>
    </source>
</evidence>
<comment type="caution">
    <text evidence="1">The sequence shown here is derived from an EMBL/GenBank/DDBJ whole genome shotgun (WGS) entry which is preliminary data.</text>
</comment>
<dbReference type="AlphaFoldDB" id="A0AAV4LP90"/>